<feature type="region of interest" description="Disordered" evidence="1">
    <location>
        <begin position="187"/>
        <end position="211"/>
    </location>
</feature>
<dbReference type="PANTHER" id="PTHR45835">
    <property type="entry name" value="YALI0A06105P"/>
    <property type="match status" value="1"/>
</dbReference>
<dbReference type="PANTHER" id="PTHR45835:SF107">
    <property type="entry name" value="INTEGRASE CATALYTIC DOMAIN-CONTAINING PROTEIN"/>
    <property type="match status" value="1"/>
</dbReference>
<dbReference type="EMBL" id="JAAGAX010000011">
    <property type="protein sequence ID" value="KAF2298342.1"/>
    <property type="molecule type" value="Genomic_DNA"/>
</dbReference>
<gene>
    <name evidence="2" type="ORF">GH714_022575</name>
</gene>
<dbReference type="AlphaFoldDB" id="A0A6A6LAA3"/>
<name>A0A6A6LAA3_HEVBR</name>
<evidence type="ECO:0008006" key="4">
    <source>
        <dbReference type="Google" id="ProtNLM"/>
    </source>
</evidence>
<accession>A0A6A6LAA3</accession>
<evidence type="ECO:0000313" key="3">
    <source>
        <dbReference type="Proteomes" id="UP000467840"/>
    </source>
</evidence>
<comment type="caution">
    <text evidence="2">The sequence shown here is derived from an EMBL/GenBank/DDBJ whole genome shotgun (WGS) entry which is preliminary data.</text>
</comment>
<keyword evidence="3" id="KW-1185">Reference proteome</keyword>
<dbReference type="Proteomes" id="UP000467840">
    <property type="component" value="Chromosome 1"/>
</dbReference>
<evidence type="ECO:0000256" key="1">
    <source>
        <dbReference type="SAM" id="MobiDB-lite"/>
    </source>
</evidence>
<sequence length="305" mass="34397">MEYKPGRANLVADALRHKAKLAATSQPNLALLDRIREGMQQYPQAKCLMEMISHGKTRDSGWIMDKGEQRKPGGLLEPLPTLERPWESVSMDFIIGLPTVEGCGNIMVIVDRLANMGSLSQYQRGLTQGTQPGYSSRMWSSTGRAQNEVHCRHWACWAVECPKTRFRRPSQARRPIERVGATCGRDRPKMRFSVRGGSSRPRRVRGSSGQTCARENEVQLANGKSRRERDRQTRFKSARELLGAKRACTGRQPAQTRFTLAGSPPKRGFTRQKSAARHFLNFGRQGEFQLVQNTINRGPKAHFHA</sequence>
<reference evidence="2 3" key="1">
    <citation type="journal article" date="2020" name="Mol. Plant">
        <title>The Chromosome-Based Rubber Tree Genome Provides New Insights into Spurge Genome Evolution and Rubber Biosynthesis.</title>
        <authorList>
            <person name="Liu J."/>
            <person name="Shi C."/>
            <person name="Shi C.C."/>
            <person name="Li W."/>
            <person name="Zhang Q.J."/>
            <person name="Zhang Y."/>
            <person name="Li K."/>
            <person name="Lu H.F."/>
            <person name="Shi C."/>
            <person name="Zhu S.T."/>
            <person name="Xiao Z.Y."/>
            <person name="Nan H."/>
            <person name="Yue Y."/>
            <person name="Zhu X.G."/>
            <person name="Wu Y."/>
            <person name="Hong X.N."/>
            <person name="Fan G.Y."/>
            <person name="Tong Y."/>
            <person name="Zhang D."/>
            <person name="Mao C.L."/>
            <person name="Liu Y.L."/>
            <person name="Hao S.J."/>
            <person name="Liu W.Q."/>
            <person name="Lv M.Q."/>
            <person name="Zhang H.B."/>
            <person name="Liu Y."/>
            <person name="Hu-Tang G.R."/>
            <person name="Wang J.P."/>
            <person name="Wang J.H."/>
            <person name="Sun Y.H."/>
            <person name="Ni S.B."/>
            <person name="Chen W.B."/>
            <person name="Zhang X.C."/>
            <person name="Jiao Y.N."/>
            <person name="Eichler E.E."/>
            <person name="Li G.H."/>
            <person name="Liu X."/>
            <person name="Gao L.Z."/>
        </authorList>
    </citation>
    <scope>NUCLEOTIDE SEQUENCE [LARGE SCALE GENOMIC DNA]</scope>
    <source>
        <strain evidence="3">cv. GT1</strain>
        <tissue evidence="2">Leaf</tissue>
    </source>
</reference>
<organism evidence="2 3">
    <name type="scientific">Hevea brasiliensis</name>
    <name type="common">Para rubber tree</name>
    <name type="synonym">Siphonia brasiliensis</name>
    <dbReference type="NCBI Taxonomy" id="3981"/>
    <lineage>
        <taxon>Eukaryota</taxon>
        <taxon>Viridiplantae</taxon>
        <taxon>Streptophyta</taxon>
        <taxon>Embryophyta</taxon>
        <taxon>Tracheophyta</taxon>
        <taxon>Spermatophyta</taxon>
        <taxon>Magnoliopsida</taxon>
        <taxon>eudicotyledons</taxon>
        <taxon>Gunneridae</taxon>
        <taxon>Pentapetalae</taxon>
        <taxon>rosids</taxon>
        <taxon>fabids</taxon>
        <taxon>Malpighiales</taxon>
        <taxon>Euphorbiaceae</taxon>
        <taxon>Crotonoideae</taxon>
        <taxon>Micrandreae</taxon>
        <taxon>Hevea</taxon>
    </lineage>
</organism>
<protein>
    <recommendedName>
        <fullName evidence="4">Reverse transcriptase/retrotransposon-derived protein RNase H-like domain-containing protein</fullName>
    </recommendedName>
</protein>
<proteinExistence type="predicted"/>
<evidence type="ECO:0000313" key="2">
    <source>
        <dbReference type="EMBL" id="KAF2298342.1"/>
    </source>
</evidence>